<dbReference type="PANTHER" id="PTHR37422">
    <property type="entry name" value="TEICHURONIC ACID BIOSYNTHESIS PROTEIN TUAE"/>
    <property type="match status" value="1"/>
</dbReference>
<evidence type="ECO:0000256" key="5">
    <source>
        <dbReference type="SAM" id="Phobius"/>
    </source>
</evidence>
<feature type="transmembrane region" description="Helical" evidence="5">
    <location>
        <begin position="151"/>
        <end position="167"/>
    </location>
</feature>
<feature type="transmembrane region" description="Helical" evidence="5">
    <location>
        <begin position="391"/>
        <end position="420"/>
    </location>
</feature>
<organism evidence="7 8">
    <name type="scientific">Pontibacter toksunensis</name>
    <dbReference type="NCBI Taxonomy" id="1332631"/>
    <lineage>
        <taxon>Bacteria</taxon>
        <taxon>Pseudomonadati</taxon>
        <taxon>Bacteroidota</taxon>
        <taxon>Cytophagia</taxon>
        <taxon>Cytophagales</taxon>
        <taxon>Hymenobacteraceae</taxon>
        <taxon>Pontibacter</taxon>
    </lineage>
</organism>
<feature type="domain" description="O-antigen ligase-related" evidence="6">
    <location>
        <begin position="262"/>
        <end position="403"/>
    </location>
</feature>
<feature type="transmembrane region" description="Helical" evidence="5">
    <location>
        <begin position="114"/>
        <end position="131"/>
    </location>
</feature>
<dbReference type="GO" id="GO:0016874">
    <property type="term" value="F:ligase activity"/>
    <property type="evidence" value="ECO:0007669"/>
    <property type="project" value="UniProtKB-KW"/>
</dbReference>
<reference evidence="8" key="1">
    <citation type="journal article" date="2019" name="Int. J. Syst. Evol. Microbiol.">
        <title>The Global Catalogue of Microorganisms (GCM) 10K type strain sequencing project: providing services to taxonomists for standard genome sequencing and annotation.</title>
        <authorList>
            <consortium name="The Broad Institute Genomics Platform"/>
            <consortium name="The Broad Institute Genome Sequencing Center for Infectious Disease"/>
            <person name="Wu L."/>
            <person name="Ma J."/>
        </authorList>
    </citation>
    <scope>NUCLEOTIDE SEQUENCE [LARGE SCALE GENOMIC DNA]</scope>
    <source>
        <strain evidence="8">KCTC 23984</strain>
    </source>
</reference>
<feature type="transmembrane region" description="Helical" evidence="5">
    <location>
        <begin position="427"/>
        <end position="446"/>
    </location>
</feature>
<evidence type="ECO:0000256" key="4">
    <source>
        <dbReference type="ARBA" id="ARBA00023136"/>
    </source>
</evidence>
<keyword evidence="4 5" id="KW-0472">Membrane</keyword>
<comment type="caution">
    <text evidence="7">The sequence shown here is derived from an EMBL/GenBank/DDBJ whole genome shotgun (WGS) entry which is preliminary data.</text>
</comment>
<evidence type="ECO:0000256" key="2">
    <source>
        <dbReference type="ARBA" id="ARBA00022692"/>
    </source>
</evidence>
<dbReference type="Proteomes" id="UP001597641">
    <property type="component" value="Unassembled WGS sequence"/>
</dbReference>
<evidence type="ECO:0000256" key="1">
    <source>
        <dbReference type="ARBA" id="ARBA00004141"/>
    </source>
</evidence>
<feature type="transmembrane region" description="Helical" evidence="5">
    <location>
        <begin position="298"/>
        <end position="316"/>
    </location>
</feature>
<evidence type="ECO:0000259" key="6">
    <source>
        <dbReference type="Pfam" id="PF04932"/>
    </source>
</evidence>
<evidence type="ECO:0000313" key="7">
    <source>
        <dbReference type="EMBL" id="MFD3000929.1"/>
    </source>
</evidence>
<feature type="transmembrane region" description="Helical" evidence="5">
    <location>
        <begin position="229"/>
        <end position="248"/>
    </location>
</feature>
<dbReference type="Pfam" id="PF04932">
    <property type="entry name" value="Wzy_C"/>
    <property type="match status" value="1"/>
</dbReference>
<feature type="transmembrane region" description="Helical" evidence="5">
    <location>
        <begin position="277"/>
        <end position="293"/>
    </location>
</feature>
<dbReference type="InterPro" id="IPR051533">
    <property type="entry name" value="WaaL-like"/>
</dbReference>
<keyword evidence="8" id="KW-1185">Reference proteome</keyword>
<keyword evidence="3 5" id="KW-1133">Transmembrane helix</keyword>
<comment type="subcellular location">
    <subcellularLocation>
        <location evidence="1">Membrane</location>
        <topology evidence="1">Multi-pass membrane protein</topology>
    </subcellularLocation>
</comment>
<proteinExistence type="predicted"/>
<name>A0ABW6BT21_9BACT</name>
<keyword evidence="7" id="KW-0436">Ligase</keyword>
<feature type="transmembrane region" description="Helical" evidence="5">
    <location>
        <begin position="452"/>
        <end position="471"/>
    </location>
</feature>
<gene>
    <name evidence="7" type="ORF">ACFS7Z_11190</name>
</gene>
<protein>
    <submittedName>
        <fullName evidence="7">O-antigen ligase family protein</fullName>
    </submittedName>
</protein>
<keyword evidence="2 5" id="KW-0812">Transmembrane</keyword>
<evidence type="ECO:0000313" key="8">
    <source>
        <dbReference type="Proteomes" id="UP001597641"/>
    </source>
</evidence>
<feature type="transmembrane region" description="Helical" evidence="5">
    <location>
        <begin position="36"/>
        <end position="56"/>
    </location>
</feature>
<sequence>MSQFIDNSAAKPKYTLLLLGILTAVAIGWLSASLGLAVPALLVMLAFAIPFTVSVFYEPKYGFLAFIVFCFTIHIFTREVGGNIPYGTIGEALLLGTWITVITNSSKRFNWDNLKNDLMFLTLFWFFINLIEVFNPADASIMGWLQEIRSTSLYWLLVVPLALVIFNKNKDLNLFLYIILGLSILGALNGIKQLYIGPWPGEQAFLNGPSQKTHILFGKLRVFSFYSDAGNFGASQAHMGLTALLLALGPFKLWKRVLLLITAVLLFYGMLISGTRGALYALVVGIAVAIFLGKNFKIIFLGSAIAFSLIFLLKFTSVGSGNYHVQRLRSALNPEDASLGVRLYNQERLAEYLDTRPFGGGLGVIGFWGVKYNSDKYLASIPPDSYWVKVWAMYGIVGFIIWFGIMMYILGKCCGIVWMIRDKRLRIKLLALTSGFAGILFCSYGNEVMNAMPSAMIIYISWCFVFLGPKLDNDIDSNKKEAVLAKSYA</sequence>
<dbReference type="InterPro" id="IPR007016">
    <property type="entry name" value="O-antigen_ligase-rel_domated"/>
</dbReference>
<evidence type="ECO:0000256" key="3">
    <source>
        <dbReference type="ARBA" id="ARBA00022989"/>
    </source>
</evidence>
<dbReference type="PANTHER" id="PTHR37422:SF13">
    <property type="entry name" value="LIPOPOLYSACCHARIDE BIOSYNTHESIS PROTEIN PA4999-RELATED"/>
    <property type="match status" value="1"/>
</dbReference>
<dbReference type="EMBL" id="JBHUOX010000007">
    <property type="protein sequence ID" value="MFD3000929.1"/>
    <property type="molecule type" value="Genomic_DNA"/>
</dbReference>
<feature type="transmembrane region" description="Helical" evidence="5">
    <location>
        <begin position="83"/>
        <end position="102"/>
    </location>
</feature>
<accession>A0ABW6BT21</accession>
<feature type="transmembrane region" description="Helical" evidence="5">
    <location>
        <begin position="12"/>
        <end position="30"/>
    </location>
</feature>
<dbReference type="RefSeq" id="WP_377484490.1">
    <property type="nucleotide sequence ID" value="NZ_JBHUOX010000007.1"/>
</dbReference>
<feature type="transmembrane region" description="Helical" evidence="5">
    <location>
        <begin position="174"/>
        <end position="191"/>
    </location>
</feature>
<feature type="transmembrane region" description="Helical" evidence="5">
    <location>
        <begin position="61"/>
        <end position="77"/>
    </location>
</feature>